<evidence type="ECO:0000313" key="2">
    <source>
        <dbReference type="EMBL" id="PSL46646.1"/>
    </source>
</evidence>
<proteinExistence type="predicted"/>
<evidence type="ECO:0000313" key="3">
    <source>
        <dbReference type="Proteomes" id="UP000240971"/>
    </source>
</evidence>
<organism evidence="2 3">
    <name type="scientific">Chitinophaga niastensis</name>
    <dbReference type="NCBI Taxonomy" id="536980"/>
    <lineage>
        <taxon>Bacteria</taxon>
        <taxon>Pseudomonadati</taxon>
        <taxon>Bacteroidota</taxon>
        <taxon>Chitinophagia</taxon>
        <taxon>Chitinophagales</taxon>
        <taxon>Chitinophagaceae</taxon>
        <taxon>Chitinophaga</taxon>
    </lineage>
</organism>
<dbReference type="AlphaFoldDB" id="A0A2P8HKA5"/>
<keyword evidence="1" id="KW-0472">Membrane</keyword>
<accession>A0A2P8HKA5</accession>
<keyword evidence="3" id="KW-1185">Reference proteome</keyword>
<comment type="caution">
    <text evidence="2">The sequence shown here is derived from an EMBL/GenBank/DDBJ whole genome shotgun (WGS) entry which is preliminary data.</text>
</comment>
<dbReference type="OrthoDB" id="664446at2"/>
<protein>
    <recommendedName>
        <fullName evidence="4">DUF304 domain-containing protein</fullName>
    </recommendedName>
</protein>
<dbReference type="RefSeq" id="WP_106529412.1">
    <property type="nucleotide sequence ID" value="NZ_PYAW01000003.1"/>
</dbReference>
<keyword evidence="1" id="KW-0812">Transmembrane</keyword>
<evidence type="ECO:0008006" key="4">
    <source>
        <dbReference type="Google" id="ProtNLM"/>
    </source>
</evidence>
<feature type="transmembrane region" description="Helical" evidence="1">
    <location>
        <begin position="56"/>
        <end position="76"/>
    </location>
</feature>
<reference evidence="2 3" key="1">
    <citation type="submission" date="2018-03" db="EMBL/GenBank/DDBJ databases">
        <title>Genomic Encyclopedia of Archaeal and Bacterial Type Strains, Phase II (KMG-II): from individual species to whole genera.</title>
        <authorList>
            <person name="Goeker M."/>
        </authorList>
    </citation>
    <scope>NUCLEOTIDE SEQUENCE [LARGE SCALE GENOMIC DNA]</scope>
    <source>
        <strain evidence="2 3">DSM 24859</strain>
    </source>
</reference>
<sequence length="175" mass="19472">MNNLPELKAKLLEIHEKDKKQTITALIVAEVMTLLLLALVGSSIFSGNSSQVPAYVLWILACLPIGALVPYIIMLVQIKKRPARIEDFINRLQQGESVNNINTYTDYKLILPLRLIRVRLFPMEYAQVMVGQSRTAFKLPLSTENVQPFKALISRTDLNGNATAGSSTSANWSSN</sequence>
<dbReference type="Proteomes" id="UP000240971">
    <property type="component" value="Unassembled WGS sequence"/>
</dbReference>
<dbReference type="EMBL" id="PYAW01000003">
    <property type="protein sequence ID" value="PSL46646.1"/>
    <property type="molecule type" value="Genomic_DNA"/>
</dbReference>
<keyword evidence="1" id="KW-1133">Transmembrane helix</keyword>
<feature type="transmembrane region" description="Helical" evidence="1">
    <location>
        <begin position="21"/>
        <end position="44"/>
    </location>
</feature>
<name>A0A2P8HKA5_CHINA</name>
<evidence type="ECO:0000256" key="1">
    <source>
        <dbReference type="SAM" id="Phobius"/>
    </source>
</evidence>
<gene>
    <name evidence="2" type="ORF">CLV51_103627</name>
</gene>